<dbReference type="RefSeq" id="XP_074206117.1">
    <property type="nucleotide sequence ID" value="XM_074350016.1"/>
</dbReference>
<dbReference type="Proteomes" id="UP001732780">
    <property type="component" value="Chromosome 22"/>
</dbReference>
<name>A0AC58P7V6_CAMBA</name>
<proteinExistence type="predicted"/>
<reference evidence="2" key="1">
    <citation type="submission" date="2025-08" db="UniProtKB">
        <authorList>
            <consortium name="RefSeq"/>
        </authorList>
    </citation>
    <scope>IDENTIFICATION</scope>
    <source>
        <tissue evidence="2">Blood</tissue>
    </source>
</reference>
<accession>A0AC58P7V6</accession>
<evidence type="ECO:0000313" key="1">
    <source>
        <dbReference type="Proteomes" id="UP001732780"/>
    </source>
</evidence>
<protein>
    <submittedName>
        <fullName evidence="2">Uncharacterized protein LOC141574607</fullName>
    </submittedName>
</protein>
<evidence type="ECO:0000313" key="2">
    <source>
        <dbReference type="RefSeq" id="XP_074206117.1"/>
    </source>
</evidence>
<sequence>MRQMPSSKLRLLQDILKEIQAWTPRVKGCGCSLAQAWRWDRKPAPVSQPAGGRLRKGRNVLETFRKQGSAPAAAAVPGPDGGKFGGRGRVRGSDGALPQGGAASLRRAHTPRRRAERTADRTLPESETLSRGPPLRTADTPGVRGLGDVWPDCPASRPGPAPQTAAGGTKTYPRRRAPPACHSPPQPAPPGPRAALHGSRPPARESVGLPAPLPALLRRRRRRSPAGGSELYSRRRPGSDAQAGKGLSCGCIAWESQLHQDQHAPRRTLQRGGGPRRRKRILNPEEGFQEDGRRLHELLGATSTYLRPTLCFSLSPDLRHPTHQENNLTTGTNGLKSIPAGSHIVQYGSHQHPHPCPVRLFKFE</sequence>
<gene>
    <name evidence="2" type="primary">LOC141574607</name>
</gene>
<keyword evidence="1" id="KW-1185">Reference proteome</keyword>
<organism evidence="1 2">
    <name type="scientific">Camelus bactrianus</name>
    <name type="common">Bactrian camel</name>
    <dbReference type="NCBI Taxonomy" id="9837"/>
    <lineage>
        <taxon>Eukaryota</taxon>
        <taxon>Metazoa</taxon>
        <taxon>Chordata</taxon>
        <taxon>Craniata</taxon>
        <taxon>Vertebrata</taxon>
        <taxon>Euteleostomi</taxon>
        <taxon>Mammalia</taxon>
        <taxon>Eutheria</taxon>
        <taxon>Laurasiatheria</taxon>
        <taxon>Artiodactyla</taxon>
        <taxon>Tylopoda</taxon>
        <taxon>Camelidae</taxon>
        <taxon>Camelus</taxon>
    </lineage>
</organism>